<dbReference type="GO" id="GO:0016410">
    <property type="term" value="F:N-acyltransferase activity"/>
    <property type="evidence" value="ECO:0007669"/>
    <property type="project" value="TreeGrafter"/>
</dbReference>
<feature type="domain" description="LRAT" evidence="6">
    <location>
        <begin position="22"/>
        <end position="143"/>
    </location>
</feature>
<dbReference type="EMBL" id="PZQS01000011">
    <property type="protein sequence ID" value="PVD21567.1"/>
    <property type="molecule type" value="Genomic_DNA"/>
</dbReference>
<dbReference type="Proteomes" id="UP000245119">
    <property type="component" value="Linkage Group LG11"/>
</dbReference>
<dbReference type="PANTHER" id="PTHR13943:SF77">
    <property type="entry name" value="LRAT DOMAIN-CONTAINING PROTEIN"/>
    <property type="match status" value="1"/>
</dbReference>
<evidence type="ECO:0000259" key="6">
    <source>
        <dbReference type="PROSITE" id="PS51934"/>
    </source>
</evidence>
<feature type="transmembrane region" description="Helical" evidence="5">
    <location>
        <begin position="146"/>
        <end position="167"/>
    </location>
</feature>
<protein>
    <recommendedName>
        <fullName evidence="6">LRAT domain-containing protein</fullName>
    </recommendedName>
</protein>
<evidence type="ECO:0000256" key="3">
    <source>
        <dbReference type="ARBA" id="ARBA00022801"/>
    </source>
</evidence>
<dbReference type="GO" id="GO:0008970">
    <property type="term" value="F:phospholipase A1 activity"/>
    <property type="evidence" value="ECO:0007669"/>
    <property type="project" value="TreeGrafter"/>
</dbReference>
<evidence type="ECO:0000256" key="5">
    <source>
        <dbReference type="SAM" id="Phobius"/>
    </source>
</evidence>
<dbReference type="PROSITE" id="PS51934">
    <property type="entry name" value="LRAT"/>
    <property type="match status" value="1"/>
</dbReference>
<evidence type="ECO:0000256" key="1">
    <source>
        <dbReference type="ARBA" id="ARBA00007824"/>
    </source>
</evidence>
<sequence>MASSEVVRHNRTVLASLKEGDLIEFPRGVYSHWAVYIGNEDVIHLAGDDNDGINAEMHSAHLTSFSGQCFEKAVIRQDNFFDVAGLSKAKRNNDRDGKKQPLPRSQIVKNAKSRLDEVGFNVLNRNCQHFATWCRYGVASSDQVDFLLVATVLSVGVVAGAFIIAVAKGCNKWKYPR</sequence>
<comment type="caution">
    <text evidence="7">The sequence shown here is derived from an EMBL/GenBank/DDBJ whole genome shotgun (WGS) entry which is preliminary data.</text>
</comment>
<dbReference type="GO" id="GO:0070292">
    <property type="term" value="P:N-acylphosphatidylethanolamine metabolic process"/>
    <property type="evidence" value="ECO:0007669"/>
    <property type="project" value="TreeGrafter"/>
</dbReference>
<keyword evidence="3" id="KW-0378">Hydrolase</keyword>
<keyword evidence="5" id="KW-0812">Transmembrane</keyword>
<name>A0A2T7NK72_POMCA</name>
<organism evidence="7 8">
    <name type="scientific">Pomacea canaliculata</name>
    <name type="common">Golden apple snail</name>
    <dbReference type="NCBI Taxonomy" id="400727"/>
    <lineage>
        <taxon>Eukaryota</taxon>
        <taxon>Metazoa</taxon>
        <taxon>Spiralia</taxon>
        <taxon>Lophotrochozoa</taxon>
        <taxon>Mollusca</taxon>
        <taxon>Gastropoda</taxon>
        <taxon>Caenogastropoda</taxon>
        <taxon>Architaenioglossa</taxon>
        <taxon>Ampullarioidea</taxon>
        <taxon>Ampullariidae</taxon>
        <taxon>Pomacea</taxon>
    </lineage>
</organism>
<dbReference type="GO" id="GO:0005737">
    <property type="term" value="C:cytoplasm"/>
    <property type="evidence" value="ECO:0007669"/>
    <property type="project" value="TreeGrafter"/>
</dbReference>
<comment type="similarity">
    <text evidence="1">Belongs to the H-rev107 family.</text>
</comment>
<dbReference type="OMA" id="PERNCEN"/>
<keyword evidence="5" id="KW-0472">Membrane</keyword>
<dbReference type="Gene3D" id="3.90.1720.10">
    <property type="entry name" value="endopeptidase domain like (from Nostoc punctiforme)"/>
    <property type="match status" value="1"/>
</dbReference>
<keyword evidence="2" id="KW-0808">Transferase</keyword>
<accession>A0A2T7NK72</accession>
<reference evidence="7 8" key="1">
    <citation type="submission" date="2018-04" db="EMBL/GenBank/DDBJ databases">
        <title>The genome of golden apple snail Pomacea canaliculata provides insight into stress tolerance and invasive adaptation.</title>
        <authorList>
            <person name="Liu C."/>
            <person name="Liu B."/>
            <person name="Ren Y."/>
            <person name="Zhang Y."/>
            <person name="Wang H."/>
            <person name="Li S."/>
            <person name="Jiang F."/>
            <person name="Yin L."/>
            <person name="Zhang G."/>
            <person name="Qian W."/>
            <person name="Fan W."/>
        </authorList>
    </citation>
    <scope>NUCLEOTIDE SEQUENCE [LARGE SCALE GENOMIC DNA]</scope>
    <source>
        <strain evidence="7">SZHN2017</strain>
        <tissue evidence="7">Muscle</tissue>
    </source>
</reference>
<keyword evidence="8" id="KW-1185">Reference proteome</keyword>
<evidence type="ECO:0000313" key="8">
    <source>
        <dbReference type="Proteomes" id="UP000245119"/>
    </source>
</evidence>
<dbReference type="OrthoDB" id="421951at2759"/>
<dbReference type="InterPro" id="IPR007053">
    <property type="entry name" value="LRAT_dom"/>
</dbReference>
<dbReference type="Pfam" id="PF04970">
    <property type="entry name" value="LRAT"/>
    <property type="match status" value="1"/>
</dbReference>
<evidence type="ECO:0000256" key="2">
    <source>
        <dbReference type="ARBA" id="ARBA00022679"/>
    </source>
</evidence>
<evidence type="ECO:0000313" key="7">
    <source>
        <dbReference type="EMBL" id="PVD21567.1"/>
    </source>
</evidence>
<dbReference type="InterPro" id="IPR051496">
    <property type="entry name" value="H-rev107_PLA/AT"/>
</dbReference>
<proteinExistence type="inferred from homology"/>
<keyword evidence="4" id="KW-0443">Lipid metabolism</keyword>
<dbReference type="GO" id="GO:0004623">
    <property type="term" value="F:phospholipase A2 activity"/>
    <property type="evidence" value="ECO:0007669"/>
    <property type="project" value="TreeGrafter"/>
</dbReference>
<dbReference type="PANTHER" id="PTHR13943">
    <property type="entry name" value="HRAS-LIKE SUPPRESSOR - RELATED"/>
    <property type="match status" value="1"/>
</dbReference>
<evidence type="ECO:0000256" key="4">
    <source>
        <dbReference type="ARBA" id="ARBA00023098"/>
    </source>
</evidence>
<dbReference type="AlphaFoldDB" id="A0A2T7NK72"/>
<dbReference type="STRING" id="400727.A0A2T7NK72"/>
<keyword evidence="5" id="KW-1133">Transmembrane helix</keyword>
<gene>
    <name evidence="7" type="ORF">C0Q70_17365</name>
</gene>